<dbReference type="CDD" id="cd00833">
    <property type="entry name" value="PKS"/>
    <property type="match status" value="1"/>
</dbReference>
<dbReference type="Pfam" id="PF00109">
    <property type="entry name" value="ketoacyl-synt"/>
    <property type="match status" value="1"/>
</dbReference>
<proteinExistence type="predicted"/>
<keyword evidence="1" id="KW-0596">Phosphopantetheine</keyword>
<keyword evidence="3" id="KW-0808">Transferase</keyword>
<dbReference type="Gene3D" id="3.40.47.10">
    <property type="match status" value="1"/>
</dbReference>
<dbReference type="SUPFAM" id="SSF52151">
    <property type="entry name" value="FabD/lysophospholipase-like"/>
    <property type="match status" value="1"/>
</dbReference>
<dbReference type="GO" id="GO:1901336">
    <property type="term" value="P:lactone biosynthetic process"/>
    <property type="evidence" value="ECO:0007669"/>
    <property type="project" value="UniProtKB-ARBA"/>
</dbReference>
<dbReference type="InterPro" id="IPR050091">
    <property type="entry name" value="PKS_NRPS_Biosynth_Enz"/>
</dbReference>
<gene>
    <name evidence="10" type="ORF">BP01DRAFT_301510</name>
</gene>
<dbReference type="InterPro" id="IPR020807">
    <property type="entry name" value="PKS_DH"/>
</dbReference>
<dbReference type="InterPro" id="IPR014030">
    <property type="entry name" value="Ketoacyl_synth_N"/>
</dbReference>
<accession>A0A319A7R5</accession>
<evidence type="ECO:0000256" key="6">
    <source>
        <dbReference type="ARBA" id="ARBA00023315"/>
    </source>
</evidence>
<evidence type="ECO:0000259" key="8">
    <source>
        <dbReference type="PROSITE" id="PS52004"/>
    </source>
</evidence>
<evidence type="ECO:0000256" key="4">
    <source>
        <dbReference type="ARBA" id="ARBA00022857"/>
    </source>
</evidence>
<dbReference type="Pfam" id="PF00698">
    <property type="entry name" value="Acyl_transf_1"/>
    <property type="match status" value="1"/>
</dbReference>
<dbReference type="FunFam" id="3.40.50.720:FF:000209">
    <property type="entry name" value="Polyketide synthase Pks12"/>
    <property type="match status" value="1"/>
</dbReference>
<dbReference type="CDD" id="cd05195">
    <property type="entry name" value="enoyl_red"/>
    <property type="match status" value="1"/>
</dbReference>
<protein>
    <submittedName>
        <fullName evidence="10">Putative polyketide synthase</fullName>
    </submittedName>
</protein>
<dbReference type="Gene3D" id="3.40.50.720">
    <property type="entry name" value="NAD(P)-binding Rossmann-like Domain"/>
    <property type="match status" value="2"/>
</dbReference>
<dbReference type="GO" id="GO:0004315">
    <property type="term" value="F:3-oxoacyl-[acyl-carrier-protein] synthase activity"/>
    <property type="evidence" value="ECO:0007669"/>
    <property type="project" value="InterPro"/>
</dbReference>
<dbReference type="SMART" id="SM00826">
    <property type="entry name" value="PKS_DH"/>
    <property type="match status" value="1"/>
</dbReference>
<dbReference type="InterPro" id="IPR016036">
    <property type="entry name" value="Malonyl_transacylase_ACP-bd"/>
</dbReference>
<feature type="region of interest" description="C-terminal hotdog fold" evidence="7">
    <location>
        <begin position="1102"/>
        <end position="1258"/>
    </location>
</feature>
<dbReference type="OrthoDB" id="329835at2759"/>
<evidence type="ECO:0000313" key="11">
    <source>
        <dbReference type="Proteomes" id="UP000248349"/>
    </source>
</evidence>
<dbReference type="SUPFAM" id="SSF50129">
    <property type="entry name" value="GroES-like"/>
    <property type="match status" value="1"/>
</dbReference>
<dbReference type="GO" id="GO:0044550">
    <property type="term" value="P:secondary metabolite biosynthetic process"/>
    <property type="evidence" value="ECO:0007669"/>
    <property type="project" value="TreeGrafter"/>
</dbReference>
<evidence type="ECO:0000256" key="5">
    <source>
        <dbReference type="ARBA" id="ARBA00023268"/>
    </source>
</evidence>
<keyword evidence="5" id="KW-0511">Multifunctional enzyme</keyword>
<dbReference type="PROSITE" id="PS52004">
    <property type="entry name" value="KS3_2"/>
    <property type="match status" value="1"/>
</dbReference>
<dbReference type="InterPro" id="IPR042104">
    <property type="entry name" value="PKS_dehydratase_sf"/>
</dbReference>
<dbReference type="InterPro" id="IPR049900">
    <property type="entry name" value="PKS_mFAS_DH"/>
</dbReference>
<dbReference type="SMART" id="SM00822">
    <property type="entry name" value="PKS_KR"/>
    <property type="match status" value="1"/>
</dbReference>
<keyword evidence="2" id="KW-0597">Phosphoprotein</keyword>
<dbReference type="InterPro" id="IPR016035">
    <property type="entry name" value="Acyl_Trfase/lysoPLipase"/>
</dbReference>
<dbReference type="InterPro" id="IPR018201">
    <property type="entry name" value="Ketoacyl_synth_AS"/>
</dbReference>
<dbReference type="InterPro" id="IPR014031">
    <property type="entry name" value="Ketoacyl_synth_C"/>
</dbReference>
<evidence type="ECO:0000313" key="10">
    <source>
        <dbReference type="EMBL" id="PYH43222.1"/>
    </source>
</evidence>
<dbReference type="SUPFAM" id="SSF51735">
    <property type="entry name" value="NAD(P)-binding Rossmann-fold domains"/>
    <property type="match status" value="2"/>
</dbReference>
<dbReference type="Proteomes" id="UP000248349">
    <property type="component" value="Unassembled WGS sequence"/>
</dbReference>
<dbReference type="Gene3D" id="3.10.129.110">
    <property type="entry name" value="Polyketide synthase dehydratase"/>
    <property type="match status" value="1"/>
</dbReference>
<dbReference type="GO" id="GO:0016491">
    <property type="term" value="F:oxidoreductase activity"/>
    <property type="evidence" value="ECO:0007669"/>
    <property type="project" value="InterPro"/>
</dbReference>
<dbReference type="InterPro" id="IPR013149">
    <property type="entry name" value="ADH-like_C"/>
</dbReference>
<dbReference type="InterPro" id="IPR013154">
    <property type="entry name" value="ADH-like_N"/>
</dbReference>
<feature type="domain" description="Ketosynthase family 3 (KS3)" evidence="8">
    <location>
        <begin position="9"/>
        <end position="435"/>
    </location>
</feature>
<dbReference type="InterPro" id="IPR057326">
    <property type="entry name" value="KR_dom"/>
</dbReference>
<keyword evidence="6" id="KW-0012">Acyltransferase</keyword>
<organism evidence="10 11">
    <name type="scientific">Aspergillus saccharolyticus JOP 1030-1</name>
    <dbReference type="NCBI Taxonomy" id="1450539"/>
    <lineage>
        <taxon>Eukaryota</taxon>
        <taxon>Fungi</taxon>
        <taxon>Dikarya</taxon>
        <taxon>Ascomycota</taxon>
        <taxon>Pezizomycotina</taxon>
        <taxon>Eurotiomycetes</taxon>
        <taxon>Eurotiomycetidae</taxon>
        <taxon>Eurotiales</taxon>
        <taxon>Aspergillaceae</taxon>
        <taxon>Aspergillus</taxon>
        <taxon>Aspergillus subgen. Circumdati</taxon>
    </lineage>
</organism>
<dbReference type="Gene3D" id="3.40.366.10">
    <property type="entry name" value="Malonyl-Coenzyme A Acyl Carrier Protein, domain 2"/>
    <property type="match status" value="1"/>
</dbReference>
<keyword evidence="4" id="KW-0521">NADP</keyword>
<dbReference type="RefSeq" id="XP_025429204.1">
    <property type="nucleotide sequence ID" value="XM_025572031.1"/>
</dbReference>
<dbReference type="InterPro" id="IPR016039">
    <property type="entry name" value="Thiolase-like"/>
</dbReference>
<dbReference type="Pfam" id="PF14765">
    <property type="entry name" value="PS-DH"/>
    <property type="match status" value="1"/>
</dbReference>
<dbReference type="Pfam" id="PF08240">
    <property type="entry name" value="ADH_N"/>
    <property type="match status" value="1"/>
</dbReference>
<dbReference type="InterPro" id="IPR020843">
    <property type="entry name" value="ER"/>
</dbReference>
<dbReference type="SMART" id="SM00825">
    <property type="entry name" value="PKS_KS"/>
    <property type="match status" value="1"/>
</dbReference>
<dbReference type="SMART" id="SM00829">
    <property type="entry name" value="PKS_ER"/>
    <property type="match status" value="1"/>
</dbReference>
<dbReference type="Pfam" id="PF00107">
    <property type="entry name" value="ADH_zinc_N"/>
    <property type="match status" value="1"/>
</dbReference>
<dbReference type="InterPro" id="IPR032821">
    <property type="entry name" value="PKS_assoc"/>
</dbReference>
<feature type="region of interest" description="N-terminal hotdog fold" evidence="7">
    <location>
        <begin position="952"/>
        <end position="1089"/>
    </location>
</feature>
<dbReference type="GO" id="GO:0004312">
    <property type="term" value="F:fatty acid synthase activity"/>
    <property type="evidence" value="ECO:0007669"/>
    <property type="project" value="TreeGrafter"/>
</dbReference>
<sequence>MGEWSPTCHWQKAHRPLGCRLPGDIASPSQLWDFLAQDRSAAGPVPPSRFNPDAYTGAKDEPATAVGTGGHFLNHDIRQFDNHFFGINNREAADMDPAQRGLLEVVFECLESAGYSLSAVSGASVGCYVATFLQDHAALSSKDVEWMTRYSATGMGATILANRVSHAFNLTGPSCVINTACSASIYALHQAVSALRNHECESALVAGVNLIQSPDLHVSVSQGGVLSPSSVCHTFDESADGYGRGEGVNAIYLKRLDDALRDGDPIRSIVRGTAVNSNGRTPGITQPSIEGQISVARKAYAQAGLNPADTAYVEMHGTGTAVGDVMEAQSIAGVFAGQSRAHPLLVGGLKPNLGHSEAASGLSSVIKATLALEMKQLPPTIGVVTLNPKLQLERHGIQLVTQTTPFPEPAPGLGRRVSINSFGFGGANAHAIIEEAGPRGRFATSCLRDSLTNDDDDDAVHQAALPSTHTLPFLLPFSASDPSSLTRRVAQLSHLSLPPARTSDLAYTLSQRRTHLKHRGFILARPATLHHDLHPTNLHLPSPSAPTLTPSHRFIHVFTGQGAQWQGMARSLLPIPIFANAMHSLDAALASLPHPPDWTIAGVLQDQSDKCPINEAAFAQPLTTAVQIGLIELLRALRIPTHAVVGHSSGEIAAAYAAGWLDAREAIALAYYRGSAVTRCAPVGAMAALGVGVEKAEEWIHRTVPAAAAGAGGDGQAQVRVACINSPENVTVSGAAEGVEALVAALTAEGTLARTLRTGGKAYHSQQMEVVGPVYEALLEEAGIFARTRPSERNGGDSPFMVSTVLRQQVGEADVRTTAYWRQNLESPVHFSDGLRGVVAGLFGAEVCFVEVGPHPALKMPVLQTLGSSTAYFGTLQRGQDALSAVLELVGGLFASGFPVSFAQIQTLYPTRTGPPPKVLHDLPPYPWHYDKILWNESRVSREVRERKFPRHELLGTPVAGGNRITFGWRNRLVLDHVPWLRDHQLGDATVFPATGYLAMAIEALLQARDVEMSRDLTGLSVSFERVDLPNALPVGAQEAIELYTELSLRAISNLTSSREWFDFQIASIADQGPIIRARGTLKLEPGLPSRAQPSRYADSRLVAKSRRMWYESMHKCGLRYGPHFQHMQDIRTPDTKGGGGMYAQARVADLRPPCPGVQAAPRYLIHPAVLDNVLQAGLVAATGGQLEAMVAKVPKSFSRIVLTAPSSAEQEATIRAAATVTGFASNDIRAVLLGADDNPLVQIEKMSITRYSGSEEFQEEVRYPLYRFLWKPDIDHLPDDAAFAAALDYVRCHTDLGLLPDSSRNLVLALDLAVHKDPNAEILFLSADLSLAALALAEVLKAHTVHQRCNGFHLGRFSADGQLEVAALHRYAAPLGMESFSSWVAAAPAQKFSLVVVGDQTPHLDRVASYSHASTRVIDASHDHGERLLTEKFVLALTLPSSAGSPIRMLRPASAEPGLAHQFDNVLLIRRTPIQEDDDRLKDCLQTELALPVRSCELTHIGPIGDKTLIVSTVELDRDVMARATPEEYTAIQHLLAKPVQMVWTSGSGAHPDADPTRAVFHGLARAIMIEQPATQIFSLELGPHARPRDIACHVRRVLTRPEGCPPDYEYLQSESGLLLVSRGVPDERMNDHFRTKNQGIAVPTPLGSAGPISLSLAKPGQLQSVQFVRTPPPRLGPEEVRVQTSWIGLNAKDVYALAGRVETPGATCSTEFTGTVVAVGSAVRDLAVDDRVAVMYPGQFSSQQVVPAHACVKLRPHEDLRSFASVLVVFATALYALESRAGLQPGESVLIHSATGGAGLAAIQVARMMGAEIFVSVGTEEKKQYLIDHHGIEPDHILHSRQAGFAAQIRALTNGRGVDVVLNSLVGELLLESWDCLAEFGRLVEIGKKDITEHSRLPMDGFARGTTFTAFDLSALATSRAPAVQRVFHQLISRVVALVRSGGLQPVQPLQTFTAAELGPALRHFNHPARLGKIAISFEDPNLLVPVVPERYATQLRPDKSYLMVGCLGGLGRSLSHWMVRRGAKHFIFLGRSGTQKPAAQRLIDDLEQQGAHCTVIRGDVTCPADVERAVAAADPVPLGGVIHAAMGLHEAIFSEMSHASWREGTAAKIEGAWNLHHALSAHNRDHALDFFIMTSSINGKIGTATESNYCAANNFLDVFARYRRCLGRPALSLGLGAIAEVGYLHEHSHIEELLLRKGIRFLTEGDVLQIFDLALAAHQPTDAHPRDALAQSLLLSGVEVTTLERYHQQGYNTFWHSLTDVRFAVLINALRRSLNSGSSGGGGGGGNGGGGATAESTLQSAVAAGDREQVLAAVLATVTQKLSYMVLIPVEKIDVKASLAEVAMDSMLASELRQHIFSVARVDVSFLTIMNPSTSVWSLCASIADALLTRGK</sequence>
<dbReference type="Pfam" id="PF02801">
    <property type="entry name" value="Ketoacyl-synt_C"/>
    <property type="match status" value="1"/>
</dbReference>
<dbReference type="InterPro" id="IPR001227">
    <property type="entry name" value="Ac_transferase_dom_sf"/>
</dbReference>
<feature type="active site" description="Proton donor; for dehydratase activity" evidence="7">
    <location>
        <position position="1172"/>
    </location>
</feature>
<evidence type="ECO:0000256" key="7">
    <source>
        <dbReference type="PROSITE-ProRule" id="PRU01363"/>
    </source>
</evidence>
<dbReference type="InterPro" id="IPR020841">
    <property type="entry name" value="PKS_Beta-ketoAc_synthase_dom"/>
</dbReference>
<evidence type="ECO:0000256" key="1">
    <source>
        <dbReference type="ARBA" id="ARBA00022450"/>
    </source>
</evidence>
<dbReference type="GO" id="GO:0006633">
    <property type="term" value="P:fatty acid biosynthetic process"/>
    <property type="evidence" value="ECO:0007669"/>
    <property type="project" value="InterPro"/>
</dbReference>
<dbReference type="GeneID" id="37073259"/>
<dbReference type="Pfam" id="PF21089">
    <property type="entry name" value="PKS_DH_N"/>
    <property type="match status" value="1"/>
</dbReference>
<dbReference type="InterPro" id="IPR049551">
    <property type="entry name" value="PKS_DH_C"/>
</dbReference>
<dbReference type="PANTHER" id="PTHR43775:SF50">
    <property type="entry name" value="HIGHLY REDUCING POLYKETIDE SYNTHASE SRDA"/>
    <property type="match status" value="1"/>
</dbReference>
<dbReference type="InterPro" id="IPR013968">
    <property type="entry name" value="PKS_KR"/>
</dbReference>
<dbReference type="PROSITE" id="PS52019">
    <property type="entry name" value="PKS_MFAS_DH"/>
    <property type="match status" value="1"/>
</dbReference>
<dbReference type="STRING" id="1450539.A0A319A7R5"/>
<feature type="active site" description="Proton acceptor; for dehydratase activity" evidence="7">
    <location>
        <position position="984"/>
    </location>
</feature>
<dbReference type="Gene3D" id="3.90.180.10">
    <property type="entry name" value="Medium-chain alcohol dehydrogenases, catalytic domain"/>
    <property type="match status" value="1"/>
</dbReference>
<evidence type="ECO:0000259" key="9">
    <source>
        <dbReference type="PROSITE" id="PS52019"/>
    </source>
</evidence>
<evidence type="ECO:0000256" key="2">
    <source>
        <dbReference type="ARBA" id="ARBA00022553"/>
    </source>
</evidence>
<name>A0A319A7R5_9EURO</name>
<feature type="domain" description="PKS/mFAS DH" evidence="9">
    <location>
        <begin position="952"/>
        <end position="1258"/>
    </location>
</feature>
<dbReference type="InterPro" id="IPR036291">
    <property type="entry name" value="NAD(P)-bd_dom_sf"/>
</dbReference>
<keyword evidence="11" id="KW-1185">Reference proteome</keyword>
<dbReference type="Pfam" id="PF16197">
    <property type="entry name" value="KAsynt_C_assoc"/>
    <property type="match status" value="1"/>
</dbReference>
<dbReference type="EMBL" id="KZ821245">
    <property type="protein sequence ID" value="PYH43222.1"/>
    <property type="molecule type" value="Genomic_DNA"/>
</dbReference>
<dbReference type="Pfam" id="PF08659">
    <property type="entry name" value="KR"/>
    <property type="match status" value="1"/>
</dbReference>
<dbReference type="SUPFAM" id="SSF55048">
    <property type="entry name" value="Probable ACP-binding domain of malonyl-CoA ACP transacylase"/>
    <property type="match status" value="1"/>
</dbReference>
<dbReference type="InterPro" id="IPR014043">
    <property type="entry name" value="Acyl_transferase_dom"/>
</dbReference>
<dbReference type="SMART" id="SM00827">
    <property type="entry name" value="PKS_AT"/>
    <property type="match status" value="1"/>
</dbReference>
<dbReference type="InterPro" id="IPR011032">
    <property type="entry name" value="GroES-like_sf"/>
</dbReference>
<evidence type="ECO:0000256" key="3">
    <source>
        <dbReference type="ARBA" id="ARBA00022679"/>
    </source>
</evidence>
<dbReference type="PANTHER" id="PTHR43775">
    <property type="entry name" value="FATTY ACID SYNTHASE"/>
    <property type="match status" value="1"/>
</dbReference>
<reference evidence="10 11" key="1">
    <citation type="submission" date="2016-12" db="EMBL/GenBank/DDBJ databases">
        <title>The genomes of Aspergillus section Nigri reveals drivers in fungal speciation.</title>
        <authorList>
            <consortium name="DOE Joint Genome Institute"/>
            <person name="Vesth T.C."/>
            <person name="Nybo J."/>
            <person name="Theobald S."/>
            <person name="Brandl J."/>
            <person name="Frisvad J.C."/>
            <person name="Nielsen K.F."/>
            <person name="Lyhne E.K."/>
            <person name="Kogle M.E."/>
            <person name="Kuo A."/>
            <person name="Riley R."/>
            <person name="Clum A."/>
            <person name="Nolan M."/>
            <person name="Lipzen A."/>
            <person name="Salamov A."/>
            <person name="Henrissat B."/>
            <person name="Wiebenga A."/>
            <person name="De Vries R.P."/>
            <person name="Grigoriev I.V."/>
            <person name="Mortensen U.H."/>
            <person name="Andersen M.R."/>
            <person name="Baker S.E."/>
        </authorList>
    </citation>
    <scope>NUCLEOTIDE SEQUENCE [LARGE SCALE GENOMIC DNA]</scope>
    <source>
        <strain evidence="10 11">JOP 1030-1</strain>
    </source>
</reference>
<dbReference type="InterPro" id="IPR049552">
    <property type="entry name" value="PKS_DH_N"/>
</dbReference>
<dbReference type="PROSITE" id="PS00606">
    <property type="entry name" value="KS3_1"/>
    <property type="match status" value="1"/>
</dbReference>
<dbReference type="SUPFAM" id="SSF53901">
    <property type="entry name" value="Thiolase-like"/>
    <property type="match status" value="1"/>
</dbReference>